<evidence type="ECO:0000256" key="1">
    <source>
        <dbReference type="SAM" id="MobiDB-lite"/>
    </source>
</evidence>
<dbReference type="Proteomes" id="UP000095287">
    <property type="component" value="Unplaced"/>
</dbReference>
<evidence type="ECO:0000313" key="3">
    <source>
        <dbReference type="WBParaSite" id="L893_g10188.t1"/>
    </source>
</evidence>
<reference evidence="3" key="1">
    <citation type="submission" date="2016-11" db="UniProtKB">
        <authorList>
            <consortium name="WormBaseParasite"/>
        </authorList>
    </citation>
    <scope>IDENTIFICATION</scope>
</reference>
<organism evidence="2 3">
    <name type="scientific">Steinernema glaseri</name>
    <dbReference type="NCBI Taxonomy" id="37863"/>
    <lineage>
        <taxon>Eukaryota</taxon>
        <taxon>Metazoa</taxon>
        <taxon>Ecdysozoa</taxon>
        <taxon>Nematoda</taxon>
        <taxon>Chromadorea</taxon>
        <taxon>Rhabditida</taxon>
        <taxon>Tylenchina</taxon>
        <taxon>Panagrolaimomorpha</taxon>
        <taxon>Strongyloidoidea</taxon>
        <taxon>Steinernematidae</taxon>
        <taxon>Steinernema</taxon>
    </lineage>
</organism>
<feature type="region of interest" description="Disordered" evidence="1">
    <location>
        <begin position="71"/>
        <end position="114"/>
    </location>
</feature>
<accession>A0A1I7XWG2</accession>
<name>A0A1I7XWG2_9BILA</name>
<dbReference type="AlphaFoldDB" id="A0A1I7XWG2"/>
<dbReference type="WBParaSite" id="L893_g10188.t1">
    <property type="protein sequence ID" value="L893_g10188.t1"/>
    <property type="gene ID" value="L893_g10188"/>
</dbReference>
<proteinExistence type="predicted"/>
<evidence type="ECO:0000313" key="2">
    <source>
        <dbReference type="Proteomes" id="UP000095287"/>
    </source>
</evidence>
<protein>
    <submittedName>
        <fullName evidence="3">Uncharacterized protein</fullName>
    </submittedName>
</protein>
<sequence>MGSDLRELNDQRRKATVLDDGRTRRHLLLALPKVAVRVIRKHFKRSPASRHDLRTTDDTNRDHFLTAAAVAAAKTPEGAIHRSRRSADRATSPGPREGTSEGGRRALAIPRRHQSNEGASCAQIRRYEVVWTKSRKCERRRQTKRTRVFGENRARGPIEAEGADSAVCLA</sequence>
<keyword evidence="2" id="KW-1185">Reference proteome</keyword>